<evidence type="ECO:0000256" key="8">
    <source>
        <dbReference type="ARBA" id="ARBA00023326"/>
    </source>
</evidence>
<keyword evidence="13" id="KW-1185">Reference proteome</keyword>
<name>A0A9X2KWU6_9GAMM</name>
<keyword evidence="3" id="KW-0858">Xylan degradation</keyword>
<evidence type="ECO:0000256" key="2">
    <source>
        <dbReference type="ARBA" id="ARBA00007495"/>
    </source>
</evidence>
<dbReference type="EMBL" id="JAMFTH010000002">
    <property type="protein sequence ID" value="MCP8899460.1"/>
    <property type="molecule type" value="Genomic_DNA"/>
</dbReference>
<reference evidence="12" key="1">
    <citation type="submission" date="2022-05" db="EMBL/GenBank/DDBJ databases">
        <authorList>
            <person name="Sun H.-N."/>
        </authorList>
    </citation>
    <scope>NUCLEOTIDE SEQUENCE</scope>
    <source>
        <strain evidence="12">HB14</strain>
    </source>
</reference>
<reference evidence="12" key="2">
    <citation type="submission" date="2023-01" db="EMBL/GenBank/DDBJ databases">
        <title>Gilvimarinus xylanilyticus HB14 isolated from Caulerpa lentillifera aquaculture base in Hainan, China.</title>
        <authorList>
            <person name="Zhang Y.-J."/>
        </authorList>
    </citation>
    <scope>NUCLEOTIDE SEQUENCE</scope>
    <source>
        <strain evidence="12">HB14</strain>
    </source>
</reference>
<keyword evidence="5 9" id="KW-0378">Hydrolase</keyword>
<dbReference type="PRINTS" id="PR00134">
    <property type="entry name" value="GLHYDRLASE10"/>
</dbReference>
<keyword evidence="4" id="KW-0732">Signal</keyword>
<sequence>MKTNLHHITLLGVVAALTACGGGSGGGDTPPPASSSSSSSVVSSSSSSSSSSVESSSSSSSVSSEGPIAIEPDFDLYATTPTDFPVGVAVSAANENYSIFNHSDASARQDVITRHFSQLTAGNIMKMSYLHPQEDTFTFGDADQLVGFAETNGMTVHGHALVWHSSYQVPGFMNNYDGDFAAMLTDHVTNVVQHFETEYPGVVTSWDVVNEAVDQGAGDGFRRSVFYNELPPATDGDIPEYLKVAFQAARDAAPDVDLYYNDYDNTANETRLNKTLQIAEALNEEGTIDGVGFQMHIYMGYPSLSHFENAFQQVVDMGLKVKLTEIDVSVVNPYGSNPPAQPEYDEQLANDQKQRFCQVAEVYLDTVPAEQRGGFTVWGLTDDESWLMNQFANSTGADYDDVWPLLFNADLSAKPALQGVADAFTGQGCN</sequence>
<dbReference type="PANTHER" id="PTHR31490">
    <property type="entry name" value="GLYCOSYL HYDROLASE"/>
    <property type="match status" value="1"/>
</dbReference>
<gene>
    <name evidence="12" type="ORF">M6D89_09140</name>
</gene>
<organism evidence="12 13">
    <name type="scientific">Gilvimarinus xylanilyticus</name>
    <dbReference type="NCBI Taxonomy" id="2944139"/>
    <lineage>
        <taxon>Bacteria</taxon>
        <taxon>Pseudomonadati</taxon>
        <taxon>Pseudomonadota</taxon>
        <taxon>Gammaproteobacteria</taxon>
        <taxon>Cellvibrionales</taxon>
        <taxon>Cellvibrionaceae</taxon>
        <taxon>Gilvimarinus</taxon>
    </lineage>
</organism>
<dbReference type="AlphaFoldDB" id="A0A9X2KWU6"/>
<feature type="compositionally biased region" description="Low complexity" evidence="10">
    <location>
        <begin position="34"/>
        <end position="65"/>
    </location>
</feature>
<accession>A0A9X2KWU6</accession>
<feature type="region of interest" description="Disordered" evidence="10">
    <location>
        <begin position="23"/>
        <end position="66"/>
    </location>
</feature>
<dbReference type="SMART" id="SM00633">
    <property type="entry name" value="Glyco_10"/>
    <property type="match status" value="1"/>
</dbReference>
<feature type="domain" description="GH10" evidence="11">
    <location>
        <begin position="93"/>
        <end position="423"/>
    </location>
</feature>
<comment type="similarity">
    <text evidence="2 9">Belongs to the glycosyl hydrolase 10 (cellulase F) family.</text>
</comment>
<evidence type="ECO:0000256" key="1">
    <source>
        <dbReference type="ARBA" id="ARBA00000681"/>
    </source>
</evidence>
<dbReference type="Gene3D" id="3.20.20.80">
    <property type="entry name" value="Glycosidases"/>
    <property type="match status" value="1"/>
</dbReference>
<evidence type="ECO:0000256" key="5">
    <source>
        <dbReference type="ARBA" id="ARBA00022801"/>
    </source>
</evidence>
<dbReference type="EC" id="3.2.1.8" evidence="9"/>
<evidence type="ECO:0000256" key="6">
    <source>
        <dbReference type="ARBA" id="ARBA00023277"/>
    </source>
</evidence>
<dbReference type="PROSITE" id="PS51257">
    <property type="entry name" value="PROKAR_LIPOPROTEIN"/>
    <property type="match status" value="1"/>
</dbReference>
<evidence type="ECO:0000256" key="9">
    <source>
        <dbReference type="RuleBase" id="RU361174"/>
    </source>
</evidence>
<evidence type="ECO:0000256" key="10">
    <source>
        <dbReference type="SAM" id="MobiDB-lite"/>
    </source>
</evidence>
<dbReference type="GO" id="GO:0045493">
    <property type="term" value="P:xylan catabolic process"/>
    <property type="evidence" value="ECO:0007669"/>
    <property type="project" value="UniProtKB-KW"/>
</dbReference>
<keyword evidence="8 9" id="KW-0624">Polysaccharide degradation</keyword>
<comment type="caution">
    <text evidence="12">The sequence shown here is derived from an EMBL/GenBank/DDBJ whole genome shotgun (WGS) entry which is preliminary data.</text>
</comment>
<dbReference type="GO" id="GO:0031176">
    <property type="term" value="F:endo-1,4-beta-xylanase activity"/>
    <property type="evidence" value="ECO:0007669"/>
    <property type="project" value="UniProtKB-EC"/>
</dbReference>
<dbReference type="Pfam" id="PF00331">
    <property type="entry name" value="Glyco_hydro_10"/>
    <property type="match status" value="1"/>
</dbReference>
<evidence type="ECO:0000256" key="4">
    <source>
        <dbReference type="ARBA" id="ARBA00022729"/>
    </source>
</evidence>
<dbReference type="PANTHER" id="PTHR31490:SF88">
    <property type="entry name" value="BETA-XYLANASE"/>
    <property type="match status" value="1"/>
</dbReference>
<keyword evidence="7 9" id="KW-0326">Glycosidase</keyword>
<protein>
    <recommendedName>
        <fullName evidence="9">Beta-xylanase</fullName>
        <ecNumber evidence="9">3.2.1.8</ecNumber>
    </recommendedName>
</protein>
<keyword evidence="6 9" id="KW-0119">Carbohydrate metabolism</keyword>
<dbReference type="InterPro" id="IPR001000">
    <property type="entry name" value="GH10_dom"/>
</dbReference>
<comment type="catalytic activity">
    <reaction evidence="1 9">
        <text>Endohydrolysis of (1-&gt;4)-beta-D-xylosidic linkages in xylans.</text>
        <dbReference type="EC" id="3.2.1.8"/>
    </reaction>
</comment>
<evidence type="ECO:0000313" key="13">
    <source>
        <dbReference type="Proteomes" id="UP001139319"/>
    </source>
</evidence>
<evidence type="ECO:0000256" key="3">
    <source>
        <dbReference type="ARBA" id="ARBA00022651"/>
    </source>
</evidence>
<dbReference type="RefSeq" id="WP_253967758.1">
    <property type="nucleotide sequence ID" value="NZ_JAMFTH010000002.1"/>
</dbReference>
<evidence type="ECO:0000313" key="12">
    <source>
        <dbReference type="EMBL" id="MCP8899460.1"/>
    </source>
</evidence>
<evidence type="ECO:0000256" key="7">
    <source>
        <dbReference type="ARBA" id="ARBA00023295"/>
    </source>
</evidence>
<evidence type="ECO:0000259" key="11">
    <source>
        <dbReference type="PROSITE" id="PS51760"/>
    </source>
</evidence>
<dbReference type="SUPFAM" id="SSF51445">
    <property type="entry name" value="(Trans)glycosidases"/>
    <property type="match status" value="1"/>
</dbReference>
<dbReference type="PROSITE" id="PS51760">
    <property type="entry name" value="GH10_2"/>
    <property type="match status" value="1"/>
</dbReference>
<dbReference type="InterPro" id="IPR017853">
    <property type="entry name" value="GH"/>
</dbReference>
<dbReference type="Proteomes" id="UP001139319">
    <property type="component" value="Unassembled WGS sequence"/>
</dbReference>
<dbReference type="InterPro" id="IPR044846">
    <property type="entry name" value="GH10"/>
</dbReference>
<proteinExistence type="inferred from homology"/>